<name>A0A1Q9CE06_SYMMI</name>
<dbReference type="OMA" id="CMSLYTF"/>
<evidence type="ECO:0000256" key="2">
    <source>
        <dbReference type="ARBA" id="ARBA00022692"/>
    </source>
</evidence>
<comment type="caution">
    <text evidence="6">The sequence shown here is derived from an EMBL/GenBank/DDBJ whole genome shotgun (WGS) entry which is preliminary data.</text>
</comment>
<protein>
    <submittedName>
        <fullName evidence="6">Photosystem II reaction center protein L</fullName>
    </submittedName>
</protein>
<keyword evidence="7" id="KW-1185">Reference proteome</keyword>
<dbReference type="AlphaFoldDB" id="A0A1Q9CE06"/>
<dbReference type="InterPro" id="IPR003372">
    <property type="entry name" value="PSII_PsbL"/>
</dbReference>
<keyword evidence="2 5" id="KW-0812">Transmembrane</keyword>
<evidence type="ECO:0000256" key="3">
    <source>
        <dbReference type="ARBA" id="ARBA00022989"/>
    </source>
</evidence>
<sequence length="163" mass="17597">MLSFGCGSLSCLHSLLFFYSWKGCMSLYTFSSSLCPRGSCGLKQRALANASRPVEALADTMAMRRPVLFVLAVAACVWLFSASAPEAEEVFVVQSPALRGQAGAFAGSSIELAAVESPVVLKALPEPRPNDAMLPVELNRTSLYWGLLLICILSVLFSSYFFN</sequence>
<evidence type="ECO:0000256" key="5">
    <source>
        <dbReference type="SAM" id="Phobius"/>
    </source>
</evidence>
<accession>A0A1Q9CE06</accession>
<keyword evidence="4 5" id="KW-0472">Membrane</keyword>
<evidence type="ECO:0000313" key="7">
    <source>
        <dbReference type="Proteomes" id="UP000186817"/>
    </source>
</evidence>
<reference evidence="6 7" key="1">
    <citation type="submission" date="2016-02" db="EMBL/GenBank/DDBJ databases">
        <title>Genome analysis of coral dinoflagellate symbionts highlights evolutionary adaptations to a symbiotic lifestyle.</title>
        <authorList>
            <person name="Aranda M."/>
            <person name="Li Y."/>
            <person name="Liew Y.J."/>
            <person name="Baumgarten S."/>
            <person name="Simakov O."/>
            <person name="Wilson M."/>
            <person name="Piel J."/>
            <person name="Ashoor H."/>
            <person name="Bougouffa S."/>
            <person name="Bajic V.B."/>
            <person name="Ryu T."/>
            <person name="Ravasi T."/>
            <person name="Bayer T."/>
            <person name="Micklem G."/>
            <person name="Kim H."/>
            <person name="Bhak J."/>
            <person name="Lajeunesse T.C."/>
            <person name="Voolstra C.R."/>
        </authorList>
    </citation>
    <scope>NUCLEOTIDE SEQUENCE [LARGE SCALE GENOMIC DNA]</scope>
    <source>
        <strain evidence="6 7">CCMP2467</strain>
    </source>
</reference>
<dbReference type="GO" id="GO:0009539">
    <property type="term" value="C:photosystem II reaction center"/>
    <property type="evidence" value="ECO:0007669"/>
    <property type="project" value="InterPro"/>
</dbReference>
<dbReference type="SUPFAM" id="SSF161017">
    <property type="entry name" value="Photosystem II reaction center protein L, PsbL"/>
    <property type="match status" value="1"/>
</dbReference>
<dbReference type="InterPro" id="IPR037266">
    <property type="entry name" value="PSII_PsbL_sf"/>
</dbReference>
<comment type="subcellular location">
    <subcellularLocation>
        <location evidence="1">Membrane</location>
        <topology evidence="1">Single-pass membrane protein</topology>
    </subcellularLocation>
</comment>
<feature type="transmembrane region" description="Helical" evidence="5">
    <location>
        <begin position="143"/>
        <end position="162"/>
    </location>
</feature>
<dbReference type="GO" id="GO:0005737">
    <property type="term" value="C:cytoplasm"/>
    <property type="evidence" value="ECO:0007669"/>
    <property type="project" value="UniProtKB-ARBA"/>
</dbReference>
<feature type="transmembrane region" description="Helical" evidence="5">
    <location>
        <begin position="67"/>
        <end position="84"/>
    </location>
</feature>
<evidence type="ECO:0000256" key="1">
    <source>
        <dbReference type="ARBA" id="ARBA00004167"/>
    </source>
</evidence>
<evidence type="ECO:0000256" key="4">
    <source>
        <dbReference type="ARBA" id="ARBA00023136"/>
    </source>
</evidence>
<dbReference type="OrthoDB" id="99at2759"/>
<dbReference type="Pfam" id="PF02419">
    <property type="entry name" value="PsbL"/>
    <property type="match status" value="1"/>
</dbReference>
<keyword evidence="3 5" id="KW-1133">Transmembrane helix</keyword>
<dbReference type="EMBL" id="LSRX01001308">
    <property type="protein sequence ID" value="OLP81151.1"/>
    <property type="molecule type" value="Genomic_DNA"/>
</dbReference>
<gene>
    <name evidence="6" type="primary">psbL</name>
    <name evidence="6" type="ORF">AK812_SmicGene38353</name>
</gene>
<proteinExistence type="predicted"/>
<evidence type="ECO:0000313" key="6">
    <source>
        <dbReference type="EMBL" id="OLP81151.1"/>
    </source>
</evidence>
<dbReference type="GO" id="GO:0015979">
    <property type="term" value="P:photosynthesis"/>
    <property type="evidence" value="ECO:0007669"/>
    <property type="project" value="InterPro"/>
</dbReference>
<dbReference type="Proteomes" id="UP000186817">
    <property type="component" value="Unassembled WGS sequence"/>
</dbReference>
<organism evidence="6 7">
    <name type="scientific">Symbiodinium microadriaticum</name>
    <name type="common">Dinoflagellate</name>
    <name type="synonym">Zooxanthella microadriatica</name>
    <dbReference type="NCBI Taxonomy" id="2951"/>
    <lineage>
        <taxon>Eukaryota</taxon>
        <taxon>Sar</taxon>
        <taxon>Alveolata</taxon>
        <taxon>Dinophyceae</taxon>
        <taxon>Suessiales</taxon>
        <taxon>Symbiodiniaceae</taxon>
        <taxon>Symbiodinium</taxon>
    </lineage>
</organism>